<evidence type="ECO:0000256" key="4">
    <source>
        <dbReference type="ARBA" id="ARBA00022825"/>
    </source>
</evidence>
<dbReference type="EMBL" id="FQYO01000003">
    <property type="protein sequence ID" value="SHI76260.1"/>
    <property type="molecule type" value="Genomic_DNA"/>
</dbReference>
<dbReference type="GO" id="GO:0008236">
    <property type="term" value="F:serine-type peptidase activity"/>
    <property type="evidence" value="ECO:0007669"/>
    <property type="project" value="UniProtKB-KW"/>
</dbReference>
<reference evidence="6 7" key="1">
    <citation type="submission" date="2016-11" db="EMBL/GenBank/DDBJ databases">
        <authorList>
            <person name="Jaros S."/>
            <person name="Januszkiewicz K."/>
            <person name="Wedrychowicz H."/>
        </authorList>
    </citation>
    <scope>NUCLEOTIDE SEQUENCE [LARGE SCALE GENOMIC DNA]</scope>
    <source>
        <strain evidence="6 7">DSM 100565</strain>
    </source>
</reference>
<evidence type="ECO:0000259" key="5">
    <source>
        <dbReference type="Pfam" id="PF01343"/>
    </source>
</evidence>
<proteinExistence type="inferred from homology"/>
<keyword evidence="4" id="KW-0720">Serine protease</keyword>
<organism evidence="6 7">
    <name type="scientific">Wenxinia saemankumensis</name>
    <dbReference type="NCBI Taxonomy" id="1447782"/>
    <lineage>
        <taxon>Bacteria</taxon>
        <taxon>Pseudomonadati</taxon>
        <taxon>Pseudomonadota</taxon>
        <taxon>Alphaproteobacteria</taxon>
        <taxon>Rhodobacterales</taxon>
        <taxon>Roseobacteraceae</taxon>
        <taxon>Wenxinia</taxon>
    </lineage>
</organism>
<dbReference type="PANTHER" id="PTHR42987:SF8">
    <property type="entry name" value="PROTEINASE"/>
    <property type="match status" value="1"/>
</dbReference>
<evidence type="ECO:0000256" key="1">
    <source>
        <dbReference type="ARBA" id="ARBA00008683"/>
    </source>
</evidence>
<dbReference type="Gene3D" id="6.20.330.10">
    <property type="match status" value="1"/>
</dbReference>
<keyword evidence="3" id="KW-0378">Hydrolase</keyword>
<gene>
    <name evidence="6" type="ORF">SAMN05444417_1581</name>
</gene>
<name>A0A1M6DT07_9RHOB</name>
<sequence>MSRVMAPSRSLLSRPAFLARKPVVSVIRLQGQITNSARGLDDPSMGPAIDRAFAKRPVAVALQINSPGGSPVQSSLIAARIRRLADEKGIPVLAFCEDVAASGGYWLATAADEIFVDPGSLIGSIGVINAGFGLQGTLEKIGAERRVHTAGRSKSFLDPFRPEKPEDVERLDRWLTQLHQVFIDHVKSRRGSRLKDDPDLFTGEIWIGRHAVEVGLADGVAHLHPEMKARFGDKVRFRRFGPKKGLLNRFGARIVSDAMAEIDDRLAFGRFGL</sequence>
<dbReference type="PANTHER" id="PTHR42987">
    <property type="entry name" value="PEPTIDASE S49"/>
    <property type="match status" value="1"/>
</dbReference>
<dbReference type="InterPro" id="IPR047272">
    <property type="entry name" value="S49_SppA_C"/>
</dbReference>
<dbReference type="Proteomes" id="UP000184292">
    <property type="component" value="Unassembled WGS sequence"/>
</dbReference>
<dbReference type="InterPro" id="IPR029045">
    <property type="entry name" value="ClpP/crotonase-like_dom_sf"/>
</dbReference>
<dbReference type="STRING" id="1447782.SAMN05444417_1581"/>
<evidence type="ECO:0000256" key="3">
    <source>
        <dbReference type="ARBA" id="ARBA00022801"/>
    </source>
</evidence>
<evidence type="ECO:0000313" key="6">
    <source>
        <dbReference type="EMBL" id="SHI76260.1"/>
    </source>
</evidence>
<accession>A0A1M6DT07</accession>
<dbReference type="Pfam" id="PF01343">
    <property type="entry name" value="Peptidase_S49"/>
    <property type="match status" value="1"/>
</dbReference>
<evidence type="ECO:0000313" key="7">
    <source>
        <dbReference type="Proteomes" id="UP000184292"/>
    </source>
</evidence>
<dbReference type="AlphaFoldDB" id="A0A1M6DT07"/>
<dbReference type="Gene3D" id="3.90.226.10">
    <property type="entry name" value="2-enoyl-CoA Hydratase, Chain A, domain 1"/>
    <property type="match status" value="1"/>
</dbReference>
<keyword evidence="2" id="KW-0645">Protease</keyword>
<protein>
    <submittedName>
        <fullName evidence="6">Signal peptide peptidase SppA</fullName>
    </submittedName>
</protein>
<dbReference type="GO" id="GO:0006508">
    <property type="term" value="P:proteolysis"/>
    <property type="evidence" value="ECO:0007669"/>
    <property type="project" value="UniProtKB-KW"/>
</dbReference>
<comment type="similarity">
    <text evidence="1">Belongs to the peptidase S49 family.</text>
</comment>
<evidence type="ECO:0000256" key="2">
    <source>
        <dbReference type="ARBA" id="ARBA00022670"/>
    </source>
</evidence>
<dbReference type="CDD" id="cd07023">
    <property type="entry name" value="S49_Sppa_N_C"/>
    <property type="match status" value="1"/>
</dbReference>
<keyword evidence="7" id="KW-1185">Reference proteome</keyword>
<dbReference type="InterPro" id="IPR002142">
    <property type="entry name" value="Peptidase_S49"/>
</dbReference>
<dbReference type="SUPFAM" id="SSF52096">
    <property type="entry name" value="ClpP/crotonase"/>
    <property type="match status" value="1"/>
</dbReference>
<feature type="domain" description="Peptidase S49" evidence="5">
    <location>
        <begin position="87"/>
        <end position="221"/>
    </location>
</feature>